<accession>A0ABN9SPM0</accession>
<keyword evidence="1" id="KW-1133">Transmembrane helix</keyword>
<name>A0ABN9SPM0_9DINO</name>
<dbReference type="EMBL" id="CAUYUJ010012370">
    <property type="protein sequence ID" value="CAK0833820.1"/>
    <property type="molecule type" value="Genomic_DNA"/>
</dbReference>
<dbReference type="Proteomes" id="UP001189429">
    <property type="component" value="Unassembled WGS sequence"/>
</dbReference>
<feature type="signal peptide" evidence="2">
    <location>
        <begin position="1"/>
        <end position="18"/>
    </location>
</feature>
<proteinExistence type="predicted"/>
<evidence type="ECO:0000256" key="2">
    <source>
        <dbReference type="SAM" id="SignalP"/>
    </source>
</evidence>
<evidence type="ECO:0000256" key="1">
    <source>
        <dbReference type="SAM" id="Phobius"/>
    </source>
</evidence>
<sequence>MGLAGLAMILLLAGGAAGSQSEAQVVVMAEQAISDRCRDGFMGDFDAEDGRAEMEATLGGSNFVLEILTEANSPEDAEARATEYVKTDGVTLIGRKMVGFAMFVLMLVLFPCFCLTACPCCVCCRVCRPKDDPRNTNGILKLVGLCAVGAVGVGLFISWGYALSGHAKISDGVDNLGCTSAKLIHTAIEGQEDADAMFIGLNQMVTDFQALTNTFDEDSDFMRQLNFILDDTEDIDTSIQLATETLSLLSDMMRQTNNSSPGGFHTCVLCAGVAELVAPVVDLLGASLGAALAQARSVTKEQLNGANTEDMQRLLNASIQPTLEAKESFSEALEPFVDAQNWDQVQLAVGKYGLGVVLALVAQAAVLVVIGFLAMGCFLAREGNSVRGYNRTVHRSACCVWMCAWLLCLSCFLWGGFIEVLAVPLSSVCLVLDDVDGNMIRDIRSTLDLTIDPESDTFVMMTDVVDKCLNPVDPTEAANLADIFFTTDENGTRMTMREQLIGELEGRIMPKFEDMARWRMISENAQSDLENDPFVVGIRSLLSTKGPDMSGEIITDRAAIQGSGEDWVSSLPVDWLGYTSSVRCGDYMGSVPGVEAYAAAETGANGVALNFPNDTCSGIGDGISVGANCSSAVDAYRCEADDFLLNKKHDVMENSIFRCDVFETDSGDPCDIKDMLQSNPVLNVWSNDCVRSDGTLKRKEVSCTLEEFSDYIAGFDQRIQNTMARVDATVNALSGVVVGDMRALLEAEIFSPILAIIDGIQCNWLSEHYQEVINGFCYQGVVGANRIGAVYVAVGMLLVVLIVVMYALWRRAVDNVKLRDAILTSDGGPH</sequence>
<keyword evidence="1" id="KW-0812">Transmembrane</keyword>
<keyword evidence="4" id="KW-1185">Reference proteome</keyword>
<reference evidence="3" key="1">
    <citation type="submission" date="2023-10" db="EMBL/GenBank/DDBJ databases">
        <authorList>
            <person name="Chen Y."/>
            <person name="Shah S."/>
            <person name="Dougan E. K."/>
            <person name="Thang M."/>
            <person name="Chan C."/>
        </authorList>
    </citation>
    <scope>NUCLEOTIDE SEQUENCE [LARGE SCALE GENOMIC DNA]</scope>
</reference>
<feature type="transmembrane region" description="Helical" evidence="1">
    <location>
        <begin position="788"/>
        <end position="809"/>
    </location>
</feature>
<keyword evidence="2" id="KW-0732">Signal</keyword>
<feature type="chain" id="PRO_5046222688" description="H(+)-exporting diphosphatase" evidence="2">
    <location>
        <begin position="19"/>
        <end position="830"/>
    </location>
</feature>
<protein>
    <recommendedName>
        <fullName evidence="5">H(+)-exporting diphosphatase</fullName>
    </recommendedName>
</protein>
<feature type="transmembrane region" description="Helical" evidence="1">
    <location>
        <begin position="139"/>
        <end position="161"/>
    </location>
</feature>
<evidence type="ECO:0000313" key="3">
    <source>
        <dbReference type="EMBL" id="CAK0833820.1"/>
    </source>
</evidence>
<organism evidence="3 4">
    <name type="scientific">Prorocentrum cordatum</name>
    <dbReference type="NCBI Taxonomy" id="2364126"/>
    <lineage>
        <taxon>Eukaryota</taxon>
        <taxon>Sar</taxon>
        <taxon>Alveolata</taxon>
        <taxon>Dinophyceae</taxon>
        <taxon>Prorocentrales</taxon>
        <taxon>Prorocentraceae</taxon>
        <taxon>Prorocentrum</taxon>
    </lineage>
</organism>
<feature type="transmembrane region" description="Helical" evidence="1">
    <location>
        <begin position="399"/>
        <end position="417"/>
    </location>
</feature>
<gene>
    <name evidence="3" type="ORF">PCOR1329_LOCUS31403</name>
</gene>
<feature type="transmembrane region" description="Helical" evidence="1">
    <location>
        <begin position="352"/>
        <end position="379"/>
    </location>
</feature>
<keyword evidence="1" id="KW-0472">Membrane</keyword>
<comment type="caution">
    <text evidence="3">The sequence shown here is derived from an EMBL/GenBank/DDBJ whole genome shotgun (WGS) entry which is preliminary data.</text>
</comment>
<evidence type="ECO:0000313" key="4">
    <source>
        <dbReference type="Proteomes" id="UP001189429"/>
    </source>
</evidence>
<feature type="transmembrane region" description="Helical" evidence="1">
    <location>
        <begin position="100"/>
        <end position="127"/>
    </location>
</feature>
<evidence type="ECO:0008006" key="5">
    <source>
        <dbReference type="Google" id="ProtNLM"/>
    </source>
</evidence>